<proteinExistence type="predicted"/>
<sequence length="287" mass="32525">MSGELYRFQQRQGLKSRRTHGKAGSFKTTAIENERRVLQAVTSLYDKKEIYNMDETAYFYCSIPGKTISKNRISGRKKIKKGLTVAVTSNADGSTKIPLLFVGTARQPRCFGGKSAEELGIQYGNAAKGWMNTELFMKWIERFNERMKIEGHHVLLLLDNVSSHRVTVPLSNVTVQMLPTNTTSFLQPQDAGIIQSFKCELEQLKTRYIAGKSDELLDKAAEVGNENVETQMESLYTVDVLQAMQWAQEAWETVTRTTVANCWRHTKIIDDEVYELVESIKQIALGQ</sequence>
<dbReference type="InterPro" id="IPR050863">
    <property type="entry name" value="CenT-Element_Derived"/>
</dbReference>
<dbReference type="InterPro" id="IPR004875">
    <property type="entry name" value="DDE_SF_endonuclease_dom"/>
</dbReference>
<dbReference type="AlphaFoldDB" id="F0WXB2"/>
<name>F0WXB2_9STRA</name>
<dbReference type="PANTHER" id="PTHR19303">
    <property type="entry name" value="TRANSPOSON"/>
    <property type="match status" value="1"/>
</dbReference>
<evidence type="ECO:0000256" key="1">
    <source>
        <dbReference type="SAM" id="MobiDB-lite"/>
    </source>
</evidence>
<accession>F0WXB2</accession>
<evidence type="ECO:0000259" key="2">
    <source>
        <dbReference type="Pfam" id="PF03184"/>
    </source>
</evidence>
<dbReference type="HOGENOM" id="CLU_018294_2_3_1"/>
<protein>
    <submittedName>
        <fullName evidence="3">Jerky putative</fullName>
    </submittedName>
</protein>
<feature type="region of interest" description="Disordered" evidence="1">
    <location>
        <begin position="1"/>
        <end position="25"/>
    </location>
</feature>
<dbReference type="EMBL" id="FR824392">
    <property type="protein sequence ID" value="CCA26104.1"/>
    <property type="molecule type" value="Genomic_DNA"/>
</dbReference>
<feature type="domain" description="DDE-1" evidence="2">
    <location>
        <begin position="81"/>
        <end position="263"/>
    </location>
</feature>
<dbReference type="PANTHER" id="PTHR19303:SF73">
    <property type="entry name" value="PROTEIN PDC2"/>
    <property type="match status" value="1"/>
</dbReference>
<reference evidence="3" key="1">
    <citation type="journal article" date="2011" name="PLoS Biol.">
        <title>Gene gain and loss during evolution of obligate parasitism in the white rust pathogen of Arabidopsis thaliana.</title>
        <authorList>
            <person name="Kemen E."/>
            <person name="Gardiner A."/>
            <person name="Schultz-Larsen T."/>
            <person name="Kemen A.C."/>
            <person name="Balmuth A.L."/>
            <person name="Robert-Seilaniantz A."/>
            <person name="Bailey K."/>
            <person name="Holub E."/>
            <person name="Studholme D.J."/>
            <person name="Maclean D."/>
            <person name="Jones J.D."/>
        </authorList>
    </citation>
    <scope>NUCLEOTIDE SEQUENCE</scope>
</reference>
<gene>
    <name evidence="3" type="primary">AlNc14C347G10864</name>
    <name evidence="3" type="ORF">ALNC14_122480</name>
</gene>
<reference evidence="3" key="2">
    <citation type="submission" date="2011-02" db="EMBL/GenBank/DDBJ databases">
        <authorList>
            <person name="MacLean D."/>
        </authorList>
    </citation>
    <scope>NUCLEOTIDE SEQUENCE</scope>
</reference>
<organism evidence="3">
    <name type="scientific">Albugo laibachii Nc14</name>
    <dbReference type="NCBI Taxonomy" id="890382"/>
    <lineage>
        <taxon>Eukaryota</taxon>
        <taxon>Sar</taxon>
        <taxon>Stramenopiles</taxon>
        <taxon>Oomycota</taxon>
        <taxon>Peronosporomycetes</taxon>
        <taxon>Albuginales</taxon>
        <taxon>Albuginaceae</taxon>
        <taxon>Albugo</taxon>
    </lineage>
</organism>
<dbReference type="Pfam" id="PF03184">
    <property type="entry name" value="DDE_1"/>
    <property type="match status" value="1"/>
</dbReference>
<dbReference type="GO" id="GO:0003677">
    <property type="term" value="F:DNA binding"/>
    <property type="evidence" value="ECO:0007669"/>
    <property type="project" value="TreeGrafter"/>
</dbReference>
<evidence type="ECO:0000313" key="3">
    <source>
        <dbReference type="EMBL" id="CCA26104.1"/>
    </source>
</evidence>
<dbReference type="GO" id="GO:0005634">
    <property type="term" value="C:nucleus"/>
    <property type="evidence" value="ECO:0007669"/>
    <property type="project" value="TreeGrafter"/>
</dbReference>